<dbReference type="InterPro" id="IPR008207">
    <property type="entry name" value="Sig_transdc_His_kin_Hpt_dom"/>
</dbReference>
<keyword evidence="5" id="KW-1185">Reference proteome</keyword>
<gene>
    <name evidence="4" type="ORF">GCM10017056_04040</name>
</gene>
<dbReference type="InterPro" id="IPR036641">
    <property type="entry name" value="HPT_dom_sf"/>
</dbReference>
<dbReference type="Proteomes" id="UP000626220">
    <property type="component" value="Unassembled WGS sequence"/>
</dbReference>
<dbReference type="AlphaFoldDB" id="A0A8J3GUC9"/>
<feature type="modified residue" description="Phosphohistidine" evidence="2">
    <location>
        <position position="51"/>
    </location>
</feature>
<organism evidence="4 5">
    <name type="scientific">Seohaeicola zhoushanensis</name>
    <dbReference type="NCBI Taxonomy" id="1569283"/>
    <lineage>
        <taxon>Bacteria</taxon>
        <taxon>Pseudomonadati</taxon>
        <taxon>Pseudomonadota</taxon>
        <taxon>Alphaproteobacteria</taxon>
        <taxon>Rhodobacterales</taxon>
        <taxon>Roseobacteraceae</taxon>
        <taxon>Seohaeicola</taxon>
    </lineage>
</organism>
<evidence type="ECO:0000313" key="4">
    <source>
        <dbReference type="EMBL" id="GHF35606.1"/>
    </source>
</evidence>
<keyword evidence="2" id="KW-0597">Phosphoprotein</keyword>
<proteinExistence type="predicted"/>
<evidence type="ECO:0000313" key="5">
    <source>
        <dbReference type="Proteomes" id="UP000626220"/>
    </source>
</evidence>
<keyword evidence="1" id="KW-0902">Two-component regulatory system</keyword>
<reference evidence="4" key="1">
    <citation type="journal article" date="2014" name="Int. J. Syst. Evol. Microbiol.">
        <title>Complete genome sequence of Corynebacterium casei LMG S-19264T (=DSM 44701T), isolated from a smear-ripened cheese.</title>
        <authorList>
            <consortium name="US DOE Joint Genome Institute (JGI-PGF)"/>
            <person name="Walter F."/>
            <person name="Albersmeier A."/>
            <person name="Kalinowski J."/>
            <person name="Ruckert C."/>
        </authorList>
    </citation>
    <scope>NUCLEOTIDE SEQUENCE</scope>
    <source>
        <strain evidence="4">KCTC 42650</strain>
    </source>
</reference>
<evidence type="ECO:0000256" key="1">
    <source>
        <dbReference type="ARBA" id="ARBA00023012"/>
    </source>
</evidence>
<dbReference type="SUPFAM" id="SSF47226">
    <property type="entry name" value="Histidine-containing phosphotransfer domain, HPT domain"/>
    <property type="match status" value="1"/>
</dbReference>
<comment type="caution">
    <text evidence="4">The sequence shown here is derived from an EMBL/GenBank/DDBJ whole genome shotgun (WGS) entry which is preliminary data.</text>
</comment>
<dbReference type="Gene3D" id="1.20.120.160">
    <property type="entry name" value="HPT domain"/>
    <property type="match status" value="1"/>
</dbReference>
<dbReference type="RefSeq" id="WP_189678360.1">
    <property type="nucleotide sequence ID" value="NZ_BNCJ01000001.1"/>
</dbReference>
<name>A0A8J3GUC9_9RHOB</name>
<evidence type="ECO:0000256" key="2">
    <source>
        <dbReference type="PROSITE-ProRule" id="PRU00110"/>
    </source>
</evidence>
<feature type="domain" description="HPt" evidence="3">
    <location>
        <begin position="11"/>
        <end position="110"/>
    </location>
</feature>
<dbReference type="Pfam" id="PF01627">
    <property type="entry name" value="Hpt"/>
    <property type="match status" value="1"/>
</dbReference>
<protein>
    <submittedName>
        <fullName evidence="4">Nickel transporter</fullName>
    </submittedName>
</protein>
<dbReference type="PROSITE" id="PS50894">
    <property type="entry name" value="HPT"/>
    <property type="match status" value="1"/>
</dbReference>
<accession>A0A8J3GUC9</accession>
<sequence>MIDWPRVIELRDEVGTDDFAEVVDLFLEEVEELSGRLQVTANAERLAADLHFLKGSALNLGFAHLAALCQHGEQAARTGRAQDVDLGQILRAIDQSTALFLGERTQRLAG</sequence>
<dbReference type="GO" id="GO:0004672">
    <property type="term" value="F:protein kinase activity"/>
    <property type="evidence" value="ECO:0007669"/>
    <property type="project" value="UniProtKB-ARBA"/>
</dbReference>
<dbReference type="EMBL" id="BNCJ01000001">
    <property type="protein sequence ID" value="GHF35606.1"/>
    <property type="molecule type" value="Genomic_DNA"/>
</dbReference>
<dbReference type="GO" id="GO:0000160">
    <property type="term" value="P:phosphorelay signal transduction system"/>
    <property type="evidence" value="ECO:0007669"/>
    <property type="project" value="UniProtKB-KW"/>
</dbReference>
<evidence type="ECO:0000259" key="3">
    <source>
        <dbReference type="PROSITE" id="PS50894"/>
    </source>
</evidence>
<reference evidence="4" key="2">
    <citation type="submission" date="2020-09" db="EMBL/GenBank/DDBJ databases">
        <authorList>
            <person name="Sun Q."/>
            <person name="Kim S."/>
        </authorList>
    </citation>
    <scope>NUCLEOTIDE SEQUENCE</scope>
    <source>
        <strain evidence="4">KCTC 42650</strain>
    </source>
</reference>